<dbReference type="EMBL" id="GDHC01014363">
    <property type="protein sequence ID" value="JAQ04266.1"/>
    <property type="molecule type" value="Transcribed_RNA"/>
</dbReference>
<name>A0A146LAN1_LYGHE</name>
<evidence type="ECO:0000313" key="1">
    <source>
        <dbReference type="EMBL" id="JAQ04266.1"/>
    </source>
</evidence>
<gene>
    <name evidence="1" type="ORF">g.3620</name>
</gene>
<accession>A0A146LAN1</accession>
<sequence length="209" mass="22663">MNRSTCVQRWHCCNCRRRMHIGRVCGTTENRVAYRTTLTPLLVLAVGGIRPGVCWLTHAPVCIHRYMDPLCMLVPPHAVNCTTCGGSATNSVDTVVQGLHCRCCVCTWNIGTGHGSILGTPTLVGAHTTAGIVRNHHRTILGTCSTVPCTVVEAVCTVSTIFLDTPTLSAIYCGWFYAVFLPSRCHRRRNLPPPPTAPAVPAPTVVDFL</sequence>
<reference evidence="1" key="1">
    <citation type="journal article" date="2016" name="Gigascience">
        <title>De novo construction of an expanded transcriptome assembly for the western tarnished plant bug, Lygus hesperus.</title>
        <authorList>
            <person name="Tassone E.E."/>
            <person name="Geib S.M."/>
            <person name="Hall B."/>
            <person name="Fabrick J.A."/>
            <person name="Brent C.S."/>
            <person name="Hull J.J."/>
        </authorList>
    </citation>
    <scope>NUCLEOTIDE SEQUENCE</scope>
</reference>
<organism evidence="1">
    <name type="scientific">Lygus hesperus</name>
    <name type="common">Western plant bug</name>
    <dbReference type="NCBI Taxonomy" id="30085"/>
    <lineage>
        <taxon>Eukaryota</taxon>
        <taxon>Metazoa</taxon>
        <taxon>Ecdysozoa</taxon>
        <taxon>Arthropoda</taxon>
        <taxon>Hexapoda</taxon>
        <taxon>Insecta</taxon>
        <taxon>Pterygota</taxon>
        <taxon>Neoptera</taxon>
        <taxon>Paraneoptera</taxon>
        <taxon>Hemiptera</taxon>
        <taxon>Heteroptera</taxon>
        <taxon>Panheteroptera</taxon>
        <taxon>Cimicomorpha</taxon>
        <taxon>Miridae</taxon>
        <taxon>Mirini</taxon>
        <taxon>Lygus</taxon>
    </lineage>
</organism>
<proteinExistence type="predicted"/>
<protein>
    <submittedName>
        <fullName evidence="1">Uncharacterized protein</fullName>
    </submittedName>
</protein>
<dbReference type="AlphaFoldDB" id="A0A146LAN1"/>